<dbReference type="STRING" id="70448.A0A096PAH2"/>
<accession>A0A096PAH2</accession>
<keyword evidence="3" id="KW-0548">Nucleotidyltransferase</keyword>
<dbReference type="RefSeq" id="XP_022841254.1">
    <property type="nucleotide sequence ID" value="XM_022982619.1"/>
</dbReference>
<dbReference type="PANTHER" id="PTHR11439:SF440">
    <property type="entry name" value="INTEGRASE CATALYTIC DOMAIN-CONTAINING PROTEIN"/>
    <property type="match status" value="1"/>
</dbReference>
<sequence length="906" mass="101340">MLLDARAFSTGRSSKVKDWVKSLGISGEKINVLDCCSGEGGGSIMRTLKRSGVSHLFNVCTVDSEPECAPDVLMKVEDLAEAIKGGSAPSVIRDTHWHIVWTSPPCTRYSAANSQRDAEKTEDDLRVADATVEACFAIIDMLKPICWFLENPDTGANRLRDRPFMEKYRHLMKSVTYCRYGRPDRKATMIVSNVPLTLLDCRVQGQECMTKKLLGRHSRTAQAGSFTAADGTTIPGTPQHESQQVPEALIEHVFDSALHTFGQEFEHALIDTDRDARAQLLVAAARITITQSEKPPRMKTQAYAILGVGERELGAKVRSIGEVPKEEVLAAKKKEINGLFSKKVFSIVHKKDVEQDAQIMSYVWALKVRDDDVVKARLCVGGHRQSKGQNFWEISSPTPRASTVKIALAEASMRGADVYTADVSQAYVAAPIGVRLYMRMPPEMEENHPDSVLLLHMSLYGAKQSGRNWFQEASRILCDELRYDQLQKDPCKFVRCNADGSLRESILLYVDDFLFLGELQYFNAFMDSMSKHVEISAGPRSRDVIKIWNGLEIRRLQDGKIVVTQIAKIRGISRDFGAEIEELERRSSAKATSPEYSNENNFDPRDMIDPKTADAREKRIVQKYQEMVGSLMYVATYTRFDIAFAMSKASRLMHAASEKHIRGAARIIKYLRDNENVPLVFDGSQCANDGEPKIFCFVDSDFGGEPLHTKNELDMGRRSTSACIIMCSGAPIFWKSKVQKKVALASGEAEFRALSYALKEVTFCIYLLREMGFNTKYVPIFCDASVGVAQAKRDGLSWVEGTKQYEIELSAAYQMCREGMIMPLKIGTDENPADLLTKSDPGGPEVRARHVSRISGTSKEPFQSWIRRQLADFQGSSVSRHGHVSKSDFERMCGLGNYKTVQTNKK</sequence>
<evidence type="ECO:0000259" key="2">
    <source>
        <dbReference type="Pfam" id="PF07727"/>
    </source>
</evidence>
<dbReference type="OrthoDB" id="543212at2759"/>
<reference evidence="3 4" key="2">
    <citation type="journal article" date="2014" name="BMC Genomics">
        <title>An improved genome of the model marine alga Ostreococcus tauri unfolds by assessing Illumina de novo assemblies.</title>
        <authorList>
            <person name="Blanc-Mathieu R."/>
            <person name="Verhelst B."/>
            <person name="Derelle E."/>
            <person name="Rombauts S."/>
            <person name="Bouget F.Y."/>
            <person name="Carre I."/>
            <person name="Chateau A."/>
            <person name="Eyre-Walker A."/>
            <person name="Grimsley N."/>
            <person name="Moreau H."/>
            <person name="Piegu B."/>
            <person name="Rivals E."/>
            <person name="Schackwitz W."/>
            <person name="Van de Peer Y."/>
            <person name="Piganeau G."/>
        </authorList>
    </citation>
    <scope>NUCLEOTIDE SEQUENCE [LARGE SCALE GENOMIC DNA]</scope>
    <source>
        <strain evidence="4">OTTH 0595 / CCAP 157/2 / RCC745</strain>
    </source>
</reference>
<dbReference type="EMBL" id="CAID01000019">
    <property type="protein sequence ID" value="CEG01924.1"/>
    <property type="molecule type" value="Genomic_DNA"/>
</dbReference>
<dbReference type="GO" id="GO:0003964">
    <property type="term" value="F:RNA-directed DNA polymerase activity"/>
    <property type="evidence" value="ECO:0007669"/>
    <property type="project" value="UniProtKB-KW"/>
</dbReference>
<gene>
    <name evidence="3" type="ORF">OT_ostta19g00515</name>
</gene>
<dbReference type="InParanoid" id="A0A096PAH2"/>
<dbReference type="PANTHER" id="PTHR11439">
    <property type="entry name" value="GAG-POL-RELATED RETROTRANSPOSON"/>
    <property type="match status" value="1"/>
</dbReference>
<comment type="caution">
    <text evidence="3">The sequence shown here is derived from an EMBL/GenBank/DDBJ whole genome shotgun (WGS) entry which is preliminary data.</text>
</comment>
<feature type="domain" description="Reverse transcriptase Ty1/copia-type" evidence="2">
    <location>
        <begin position="357"/>
        <end position="567"/>
    </location>
</feature>
<evidence type="ECO:0000256" key="1">
    <source>
        <dbReference type="SAM" id="MobiDB-lite"/>
    </source>
</evidence>
<reference evidence="4" key="1">
    <citation type="journal article" date="2006" name="Proc. Natl. Acad. Sci. U.S.A.">
        <title>Genome analysis of the smallest free-living eukaryote Ostreococcus tauri unveils many unique features.</title>
        <authorList>
            <person name="Derelle E."/>
            <person name="Ferraz C."/>
            <person name="Rombauts S."/>
            <person name="Rouze P."/>
            <person name="Worden A.Z."/>
            <person name="Robbens S."/>
            <person name="Partensky F."/>
            <person name="Degroeve S."/>
            <person name="Echeynie S."/>
            <person name="Cooke R."/>
            <person name="Saeys Y."/>
            <person name="Wuyts J."/>
            <person name="Jabbari K."/>
            <person name="Bowler C."/>
            <person name="Panaud O."/>
            <person name="Piegu B."/>
            <person name="Ball S.G."/>
            <person name="Ral J.-P."/>
            <person name="Bouget F.-Y."/>
            <person name="Piganeau G."/>
            <person name="De Baets B."/>
            <person name="Picard A."/>
            <person name="Delseny M."/>
            <person name="Demaille J."/>
            <person name="Van de Peer Y."/>
            <person name="Moreau H."/>
        </authorList>
    </citation>
    <scope>NUCLEOTIDE SEQUENCE [LARGE SCALE GENOMIC DNA]</scope>
    <source>
        <strain evidence="4">OTTH 0595 / CCAP 157/2 / RCC745</strain>
    </source>
</reference>
<keyword evidence="3" id="KW-0695">RNA-directed DNA polymerase</keyword>
<dbReference type="AlphaFoldDB" id="A0A096PAH2"/>
<feature type="region of interest" description="Disordered" evidence="1">
    <location>
        <begin position="224"/>
        <end position="243"/>
    </location>
</feature>
<keyword evidence="4" id="KW-1185">Reference proteome</keyword>
<dbReference type="Pfam" id="PF07727">
    <property type="entry name" value="RVT_2"/>
    <property type="match status" value="1"/>
</dbReference>
<feature type="compositionally biased region" description="Polar residues" evidence="1">
    <location>
        <begin position="589"/>
        <end position="601"/>
    </location>
</feature>
<organism evidence="3 4">
    <name type="scientific">Ostreococcus tauri</name>
    <name type="common">Marine green alga</name>
    <dbReference type="NCBI Taxonomy" id="70448"/>
    <lineage>
        <taxon>Eukaryota</taxon>
        <taxon>Viridiplantae</taxon>
        <taxon>Chlorophyta</taxon>
        <taxon>Mamiellophyceae</taxon>
        <taxon>Mamiellales</taxon>
        <taxon>Bathycoccaceae</taxon>
        <taxon>Ostreococcus</taxon>
    </lineage>
</organism>
<keyword evidence="3" id="KW-0808">Transferase</keyword>
<dbReference type="InterPro" id="IPR013103">
    <property type="entry name" value="RVT_2"/>
</dbReference>
<name>A0A096PAH2_OSTTA</name>
<feature type="compositionally biased region" description="Polar residues" evidence="1">
    <location>
        <begin position="234"/>
        <end position="243"/>
    </location>
</feature>
<dbReference type="Gene3D" id="3.40.50.150">
    <property type="entry name" value="Vaccinia Virus protein VP39"/>
    <property type="match status" value="1"/>
</dbReference>
<dbReference type="SUPFAM" id="SSF53335">
    <property type="entry name" value="S-adenosyl-L-methionine-dependent methyltransferases"/>
    <property type="match status" value="1"/>
</dbReference>
<proteinExistence type="predicted"/>
<dbReference type="InterPro" id="IPR029063">
    <property type="entry name" value="SAM-dependent_MTases_sf"/>
</dbReference>
<dbReference type="Proteomes" id="UP000009170">
    <property type="component" value="Unassembled WGS sequence"/>
</dbReference>
<protein>
    <submittedName>
        <fullName evidence="3">Reverse transcriptase, RNA-dependent DNA polymerase</fullName>
    </submittedName>
</protein>
<dbReference type="GeneID" id="34946570"/>
<feature type="region of interest" description="Disordered" evidence="1">
    <location>
        <begin position="585"/>
        <end position="609"/>
    </location>
</feature>
<evidence type="ECO:0000313" key="3">
    <source>
        <dbReference type="EMBL" id="CEG01924.1"/>
    </source>
</evidence>
<evidence type="ECO:0000313" key="4">
    <source>
        <dbReference type="Proteomes" id="UP000009170"/>
    </source>
</evidence>
<dbReference type="CDD" id="cd09272">
    <property type="entry name" value="RNase_HI_RT_Ty1"/>
    <property type="match status" value="1"/>
</dbReference>
<dbReference type="KEGG" id="ota:OT_ostta19g00515"/>